<dbReference type="NCBIfam" id="TIGR00125">
    <property type="entry name" value="cyt_tran_rel"/>
    <property type="match status" value="1"/>
</dbReference>
<dbReference type="GO" id="GO:0005524">
    <property type="term" value="F:ATP binding"/>
    <property type="evidence" value="ECO:0007669"/>
    <property type="project" value="UniProtKB-KW"/>
</dbReference>
<comment type="catalytic activity">
    <reaction evidence="9 10">
        <text>nicotinate beta-D-ribonucleotide + ATP + H(+) = deamido-NAD(+) + diphosphate</text>
        <dbReference type="Rhea" id="RHEA:22860"/>
        <dbReference type="ChEBI" id="CHEBI:15378"/>
        <dbReference type="ChEBI" id="CHEBI:30616"/>
        <dbReference type="ChEBI" id="CHEBI:33019"/>
        <dbReference type="ChEBI" id="CHEBI:57502"/>
        <dbReference type="ChEBI" id="CHEBI:58437"/>
        <dbReference type="EC" id="2.7.7.18"/>
    </reaction>
</comment>
<keyword evidence="5 10" id="KW-0548">Nucleotidyltransferase</keyword>
<evidence type="ECO:0000256" key="10">
    <source>
        <dbReference type="HAMAP-Rule" id="MF_00244"/>
    </source>
</evidence>
<comment type="function">
    <text evidence="1 10">Catalyzes the reversible adenylation of nicotinate mononucleotide (NaMN) to nicotinic acid adenine dinucleotide (NaAD).</text>
</comment>
<dbReference type="InterPro" id="IPR005248">
    <property type="entry name" value="NadD/NMNAT"/>
</dbReference>
<dbReference type="SUPFAM" id="SSF52374">
    <property type="entry name" value="Nucleotidylyl transferase"/>
    <property type="match status" value="1"/>
</dbReference>
<dbReference type="AlphaFoldDB" id="A0AAE3A871"/>
<sequence>MVEGRKQIGIMGGTFDPVHNAHLVLAEQAYSQFSLDEVWMMPNGNPPHKREYSQADVGHRMEMVRLAIQNVPYLRLCGLERSENSYHYTYETMSVLNSTYPDHQFYFIMGADSLFDFEDWKEPAIICRECVLLAATRDHCRKEKILRRIEELKEKYNADIRILNTPNMDVASEEIRRKIQQKEDIAGMVPEDVANYIRQNHLYE</sequence>
<comment type="pathway">
    <text evidence="2 10">Cofactor biosynthesis; NAD(+) biosynthesis; deamido-NAD(+) from nicotinate D-ribonucleotide: step 1/1.</text>
</comment>
<keyword evidence="4 10" id="KW-0808">Transferase</keyword>
<dbReference type="NCBIfam" id="NF000840">
    <property type="entry name" value="PRK00071.1-3"/>
    <property type="match status" value="1"/>
</dbReference>
<evidence type="ECO:0000256" key="8">
    <source>
        <dbReference type="ARBA" id="ARBA00023027"/>
    </source>
</evidence>
<dbReference type="EMBL" id="JAJEPS010000004">
    <property type="protein sequence ID" value="MCC2125650.1"/>
    <property type="molecule type" value="Genomic_DNA"/>
</dbReference>
<dbReference type="HAMAP" id="MF_00244">
    <property type="entry name" value="NaMN_adenylyltr"/>
    <property type="match status" value="1"/>
</dbReference>
<dbReference type="EC" id="2.7.7.18" evidence="10"/>
<evidence type="ECO:0000256" key="7">
    <source>
        <dbReference type="ARBA" id="ARBA00022840"/>
    </source>
</evidence>
<protein>
    <recommendedName>
        <fullName evidence="10">Probable nicotinate-nucleotide adenylyltransferase</fullName>
        <ecNumber evidence="10">2.7.7.18</ecNumber>
    </recommendedName>
    <alternativeName>
        <fullName evidence="10">Deamido-NAD(+) diphosphorylase</fullName>
    </alternativeName>
    <alternativeName>
        <fullName evidence="10">Deamido-NAD(+) pyrophosphorylase</fullName>
    </alternativeName>
    <alternativeName>
        <fullName evidence="10">Nicotinate mononucleotide adenylyltransferase</fullName>
        <shortName evidence="10">NaMN adenylyltransferase</shortName>
    </alternativeName>
</protein>
<dbReference type="CDD" id="cd02165">
    <property type="entry name" value="NMNAT"/>
    <property type="match status" value="1"/>
</dbReference>
<evidence type="ECO:0000313" key="13">
    <source>
        <dbReference type="Proteomes" id="UP001198220"/>
    </source>
</evidence>
<comment type="similarity">
    <text evidence="10">Belongs to the NadD family.</text>
</comment>
<keyword evidence="7 10" id="KW-0067">ATP-binding</keyword>
<reference evidence="12 13" key="1">
    <citation type="submission" date="2021-10" db="EMBL/GenBank/DDBJ databases">
        <title>Anaerobic single-cell dispensing facilitates the cultivation of human gut bacteria.</title>
        <authorList>
            <person name="Afrizal A."/>
        </authorList>
    </citation>
    <scope>NUCLEOTIDE SEQUENCE [LARGE SCALE GENOMIC DNA]</scope>
    <source>
        <strain evidence="12 13">CLA-AA-H276</strain>
    </source>
</reference>
<dbReference type="NCBIfam" id="TIGR00482">
    <property type="entry name" value="nicotinate (nicotinamide) nucleotide adenylyltransferase"/>
    <property type="match status" value="1"/>
</dbReference>
<evidence type="ECO:0000256" key="2">
    <source>
        <dbReference type="ARBA" id="ARBA00005019"/>
    </source>
</evidence>
<keyword evidence="3 10" id="KW-0662">Pyridine nucleotide biosynthesis</keyword>
<dbReference type="PANTHER" id="PTHR39321">
    <property type="entry name" value="NICOTINATE-NUCLEOTIDE ADENYLYLTRANSFERASE-RELATED"/>
    <property type="match status" value="1"/>
</dbReference>
<evidence type="ECO:0000256" key="9">
    <source>
        <dbReference type="ARBA" id="ARBA00048721"/>
    </source>
</evidence>
<dbReference type="GO" id="GO:0004515">
    <property type="term" value="F:nicotinate-nucleotide adenylyltransferase activity"/>
    <property type="evidence" value="ECO:0007669"/>
    <property type="project" value="UniProtKB-UniRule"/>
</dbReference>
<dbReference type="Pfam" id="PF01467">
    <property type="entry name" value="CTP_transf_like"/>
    <property type="match status" value="1"/>
</dbReference>
<keyword evidence="8 10" id="KW-0520">NAD</keyword>
<keyword evidence="13" id="KW-1185">Reference proteome</keyword>
<evidence type="ECO:0000256" key="4">
    <source>
        <dbReference type="ARBA" id="ARBA00022679"/>
    </source>
</evidence>
<name>A0AAE3A871_9FIRM</name>
<evidence type="ECO:0000256" key="5">
    <source>
        <dbReference type="ARBA" id="ARBA00022695"/>
    </source>
</evidence>
<gene>
    <name evidence="10 12" type="primary">nadD</name>
    <name evidence="12" type="ORF">LKD36_05590</name>
</gene>
<evidence type="ECO:0000256" key="1">
    <source>
        <dbReference type="ARBA" id="ARBA00002324"/>
    </source>
</evidence>
<dbReference type="PANTHER" id="PTHR39321:SF3">
    <property type="entry name" value="PHOSPHOPANTETHEINE ADENYLYLTRANSFERASE"/>
    <property type="match status" value="1"/>
</dbReference>
<evidence type="ECO:0000256" key="3">
    <source>
        <dbReference type="ARBA" id="ARBA00022642"/>
    </source>
</evidence>
<keyword evidence="6 10" id="KW-0547">Nucleotide-binding</keyword>
<dbReference type="RefSeq" id="WP_308459020.1">
    <property type="nucleotide sequence ID" value="NZ_JAJEPS010000004.1"/>
</dbReference>
<proteinExistence type="inferred from homology"/>
<dbReference type="InterPro" id="IPR004821">
    <property type="entry name" value="Cyt_trans-like"/>
</dbReference>
<evidence type="ECO:0000256" key="6">
    <source>
        <dbReference type="ARBA" id="ARBA00022741"/>
    </source>
</evidence>
<dbReference type="Gene3D" id="3.40.50.620">
    <property type="entry name" value="HUPs"/>
    <property type="match status" value="1"/>
</dbReference>
<evidence type="ECO:0000313" key="12">
    <source>
        <dbReference type="EMBL" id="MCC2125650.1"/>
    </source>
</evidence>
<dbReference type="Proteomes" id="UP001198220">
    <property type="component" value="Unassembled WGS sequence"/>
</dbReference>
<dbReference type="GO" id="GO:0009435">
    <property type="term" value="P:NAD+ biosynthetic process"/>
    <property type="evidence" value="ECO:0007669"/>
    <property type="project" value="UniProtKB-UniRule"/>
</dbReference>
<dbReference type="InterPro" id="IPR014729">
    <property type="entry name" value="Rossmann-like_a/b/a_fold"/>
</dbReference>
<feature type="domain" description="Cytidyltransferase-like" evidence="11">
    <location>
        <begin position="10"/>
        <end position="177"/>
    </location>
</feature>
<organism evidence="12 13">
    <name type="scientific">Hominiventricola filiformis</name>
    <dbReference type="NCBI Taxonomy" id="2885352"/>
    <lineage>
        <taxon>Bacteria</taxon>
        <taxon>Bacillati</taxon>
        <taxon>Bacillota</taxon>
        <taxon>Clostridia</taxon>
        <taxon>Lachnospirales</taxon>
        <taxon>Lachnospiraceae</taxon>
        <taxon>Hominiventricola</taxon>
    </lineage>
</organism>
<comment type="caution">
    <text evidence="12">The sequence shown here is derived from an EMBL/GenBank/DDBJ whole genome shotgun (WGS) entry which is preliminary data.</text>
</comment>
<accession>A0AAE3A871</accession>
<evidence type="ECO:0000259" key="11">
    <source>
        <dbReference type="Pfam" id="PF01467"/>
    </source>
</evidence>